<reference evidence="2 3" key="1">
    <citation type="journal article" date="2020" name="Nat. Commun.">
        <title>Genome of Tripterygium wilfordii and identification of cytochrome P450 involved in triptolide biosynthesis.</title>
        <authorList>
            <person name="Tu L."/>
            <person name="Su P."/>
            <person name="Zhang Z."/>
            <person name="Gao L."/>
            <person name="Wang J."/>
            <person name="Hu T."/>
            <person name="Zhou J."/>
            <person name="Zhang Y."/>
            <person name="Zhao Y."/>
            <person name="Liu Y."/>
            <person name="Song Y."/>
            <person name="Tong Y."/>
            <person name="Lu Y."/>
            <person name="Yang J."/>
            <person name="Xu C."/>
            <person name="Jia M."/>
            <person name="Peters R.J."/>
            <person name="Huang L."/>
            <person name="Gao W."/>
        </authorList>
    </citation>
    <scope>NUCLEOTIDE SEQUENCE [LARGE SCALE GENOMIC DNA]</scope>
    <source>
        <strain evidence="3">cv. XIE 37</strain>
        <tissue evidence="2">Leaf</tissue>
    </source>
</reference>
<protein>
    <submittedName>
        <fullName evidence="2">Uncharacterized protein</fullName>
    </submittedName>
</protein>
<dbReference type="EMBL" id="JAAARO010000013">
    <property type="protein sequence ID" value="KAF5738422.1"/>
    <property type="molecule type" value="Genomic_DNA"/>
</dbReference>
<gene>
    <name evidence="2" type="ORF">HS088_TW13G01321</name>
</gene>
<dbReference type="PANTHER" id="PTHR33257">
    <property type="entry name" value="OS05G0165500 PROTEIN"/>
    <property type="match status" value="1"/>
</dbReference>
<keyword evidence="3" id="KW-1185">Reference proteome</keyword>
<dbReference type="OrthoDB" id="691043at2759"/>
<evidence type="ECO:0000313" key="2">
    <source>
        <dbReference type="EMBL" id="KAF5738422.1"/>
    </source>
</evidence>
<organism evidence="2 3">
    <name type="scientific">Tripterygium wilfordii</name>
    <name type="common">Thunder God vine</name>
    <dbReference type="NCBI Taxonomy" id="458696"/>
    <lineage>
        <taxon>Eukaryota</taxon>
        <taxon>Viridiplantae</taxon>
        <taxon>Streptophyta</taxon>
        <taxon>Embryophyta</taxon>
        <taxon>Tracheophyta</taxon>
        <taxon>Spermatophyta</taxon>
        <taxon>Magnoliopsida</taxon>
        <taxon>eudicotyledons</taxon>
        <taxon>Gunneridae</taxon>
        <taxon>Pentapetalae</taxon>
        <taxon>rosids</taxon>
        <taxon>fabids</taxon>
        <taxon>Celastrales</taxon>
        <taxon>Celastraceae</taxon>
        <taxon>Tripterygium</taxon>
    </lineage>
</organism>
<sequence>MSKMMELQKSLLIKEDDKFFNRLMSKELMASSSSSNISSHHYYVGASGAVPFMWESQPGTPKHVIFSDISSSSSSLIPPLTPPPSHNNKSSMQMVNNKNNRKSKTRCFTNIFLSWKNIMFSPSSPLSYASPSSDSSLSSSRSSSFIKSKNHRRRCQYQCFSLRSGDHVHDCDDYEEDDHEQAGDASGLSPDSPLCNGVINKCKKKIVMKGYCRYGSVKSALLSIAGRRSA</sequence>
<comment type="caution">
    <text evidence="2">The sequence shown here is derived from an EMBL/GenBank/DDBJ whole genome shotgun (WGS) entry which is preliminary data.</text>
</comment>
<name>A0A7J7CWA9_TRIWF</name>
<dbReference type="Proteomes" id="UP000593562">
    <property type="component" value="Unassembled WGS sequence"/>
</dbReference>
<dbReference type="InParanoid" id="A0A7J7CWA9"/>
<accession>A0A7J7CWA9</accession>
<evidence type="ECO:0000313" key="3">
    <source>
        <dbReference type="Proteomes" id="UP000593562"/>
    </source>
</evidence>
<feature type="region of interest" description="Disordered" evidence="1">
    <location>
        <begin position="75"/>
        <end position="94"/>
    </location>
</feature>
<evidence type="ECO:0000256" key="1">
    <source>
        <dbReference type="SAM" id="MobiDB-lite"/>
    </source>
</evidence>
<proteinExistence type="predicted"/>
<dbReference type="AlphaFoldDB" id="A0A7J7CWA9"/>
<dbReference type="PANTHER" id="PTHR33257:SF4">
    <property type="entry name" value="EXPRESSED PROTEIN"/>
    <property type="match status" value="1"/>
</dbReference>